<reference evidence="11 12" key="1">
    <citation type="journal article" date="2019" name="Nat. Ecol. Evol.">
        <title>Megaphylogeny resolves global patterns of mushroom evolution.</title>
        <authorList>
            <person name="Varga T."/>
            <person name="Krizsan K."/>
            <person name="Foldi C."/>
            <person name="Dima B."/>
            <person name="Sanchez-Garcia M."/>
            <person name="Sanchez-Ramirez S."/>
            <person name="Szollosi G.J."/>
            <person name="Szarkandi J.G."/>
            <person name="Papp V."/>
            <person name="Albert L."/>
            <person name="Andreopoulos W."/>
            <person name="Angelini C."/>
            <person name="Antonin V."/>
            <person name="Barry K.W."/>
            <person name="Bougher N.L."/>
            <person name="Buchanan P."/>
            <person name="Buyck B."/>
            <person name="Bense V."/>
            <person name="Catcheside P."/>
            <person name="Chovatia M."/>
            <person name="Cooper J."/>
            <person name="Damon W."/>
            <person name="Desjardin D."/>
            <person name="Finy P."/>
            <person name="Geml J."/>
            <person name="Haridas S."/>
            <person name="Hughes K."/>
            <person name="Justo A."/>
            <person name="Karasinski D."/>
            <person name="Kautmanova I."/>
            <person name="Kiss B."/>
            <person name="Kocsube S."/>
            <person name="Kotiranta H."/>
            <person name="LaButti K.M."/>
            <person name="Lechner B.E."/>
            <person name="Liimatainen K."/>
            <person name="Lipzen A."/>
            <person name="Lukacs Z."/>
            <person name="Mihaltcheva S."/>
            <person name="Morgado L.N."/>
            <person name="Niskanen T."/>
            <person name="Noordeloos M.E."/>
            <person name="Ohm R.A."/>
            <person name="Ortiz-Santana B."/>
            <person name="Ovrebo C."/>
            <person name="Racz N."/>
            <person name="Riley R."/>
            <person name="Savchenko A."/>
            <person name="Shiryaev A."/>
            <person name="Soop K."/>
            <person name="Spirin V."/>
            <person name="Szebenyi C."/>
            <person name="Tomsovsky M."/>
            <person name="Tulloss R.E."/>
            <person name="Uehling J."/>
            <person name="Grigoriev I.V."/>
            <person name="Vagvolgyi C."/>
            <person name="Papp T."/>
            <person name="Martin F.M."/>
            <person name="Miettinen O."/>
            <person name="Hibbett D.S."/>
            <person name="Nagy L.G."/>
        </authorList>
    </citation>
    <scope>NUCLEOTIDE SEQUENCE [LARGE SCALE GENOMIC DNA]</scope>
    <source>
        <strain evidence="11 12">CBS 962.96</strain>
    </source>
</reference>
<keyword evidence="8 10" id="KW-0503">Monooxygenase</keyword>
<dbReference type="PRINTS" id="PR00463">
    <property type="entry name" value="EP450I"/>
</dbReference>
<evidence type="ECO:0000256" key="1">
    <source>
        <dbReference type="ARBA" id="ARBA00001971"/>
    </source>
</evidence>
<evidence type="ECO:0000256" key="2">
    <source>
        <dbReference type="ARBA" id="ARBA00005179"/>
    </source>
</evidence>
<evidence type="ECO:0000256" key="8">
    <source>
        <dbReference type="ARBA" id="ARBA00023033"/>
    </source>
</evidence>
<protein>
    <submittedName>
        <fullName evidence="11">Cytochrome P450</fullName>
    </submittedName>
</protein>
<keyword evidence="12" id="KW-1185">Reference proteome</keyword>
<dbReference type="GO" id="GO:0005506">
    <property type="term" value="F:iron ion binding"/>
    <property type="evidence" value="ECO:0007669"/>
    <property type="project" value="InterPro"/>
</dbReference>
<dbReference type="PANTHER" id="PTHR46300:SF7">
    <property type="entry name" value="P450, PUTATIVE (EUROFUNG)-RELATED"/>
    <property type="match status" value="1"/>
</dbReference>
<dbReference type="InterPro" id="IPR050364">
    <property type="entry name" value="Cytochrome_P450_fung"/>
</dbReference>
<dbReference type="PROSITE" id="PS00086">
    <property type="entry name" value="CYTOCHROME_P450"/>
    <property type="match status" value="1"/>
</dbReference>
<dbReference type="SUPFAM" id="SSF48264">
    <property type="entry name" value="Cytochrome P450"/>
    <property type="match status" value="1"/>
</dbReference>
<evidence type="ECO:0000256" key="3">
    <source>
        <dbReference type="ARBA" id="ARBA00010617"/>
    </source>
</evidence>
<dbReference type="OrthoDB" id="1470350at2759"/>
<evidence type="ECO:0000256" key="4">
    <source>
        <dbReference type="ARBA" id="ARBA00022617"/>
    </source>
</evidence>
<dbReference type="PRINTS" id="PR00385">
    <property type="entry name" value="P450"/>
</dbReference>
<evidence type="ECO:0000313" key="11">
    <source>
        <dbReference type="EMBL" id="THU91997.1"/>
    </source>
</evidence>
<evidence type="ECO:0000256" key="6">
    <source>
        <dbReference type="ARBA" id="ARBA00023002"/>
    </source>
</evidence>
<name>A0A4S8LRD7_DENBC</name>
<dbReference type="Pfam" id="PF00067">
    <property type="entry name" value="p450"/>
    <property type="match status" value="1"/>
</dbReference>
<dbReference type="GO" id="GO:0004497">
    <property type="term" value="F:monooxygenase activity"/>
    <property type="evidence" value="ECO:0007669"/>
    <property type="project" value="UniProtKB-KW"/>
</dbReference>
<dbReference type="InterPro" id="IPR002401">
    <property type="entry name" value="Cyt_P450_E_grp-I"/>
</dbReference>
<accession>A0A4S8LRD7</accession>
<evidence type="ECO:0000313" key="12">
    <source>
        <dbReference type="Proteomes" id="UP000297245"/>
    </source>
</evidence>
<dbReference type="InterPro" id="IPR036396">
    <property type="entry name" value="Cyt_P450_sf"/>
</dbReference>
<dbReference type="InterPro" id="IPR001128">
    <property type="entry name" value="Cyt_P450"/>
</dbReference>
<sequence>MPSILLSLSIPALVVIYFFFQRRLKYRAPLPPGPKGLPILGDVISAIRTKKVDDLGAPQWAYYLDLGKKYQSDVVHINVLGDHTVVLNSVKATNELLEKRSALYSGRPHLPMINDLIGWDWNFGTMPYTNQWRLHRRAFHQEFGPQAVTAYRPVILQSTSTLLKSLVPATSDLSKVPNMPHKDLEHYVHNHAGSIILRIVYGMTTQGELDDYAKMAALAAQSMNESMNHGAFFVDYFPILKHIPAWVPGATFKKKARDWKPTVLNLVNRPWEKVKNAFESGTAVPCIATKHLERISAGDYGELSKAAEQEGESMEDVYRSTSGVAYFAASDTTVSLVMTAIVVLSRNPDVQAKVHKELDSVVGPSRLPDFNDREDLPYLEAILKEVQRSYPVSPIGNTHCATTDDIYDGYFIPKGTSVIGNIWAILHDPEYYPDPLKFNPDRFMPTGPGAKVPPNPELYAFGFGRRICPGKHLALEAAWLALACLLATCDISTTNDADLKKQVHHISDFTIGLTVHPKPYNCRIVPRSAAAINLMKNGFPSEDL</sequence>
<comment type="cofactor">
    <cofactor evidence="1 9">
        <name>heme</name>
        <dbReference type="ChEBI" id="CHEBI:30413"/>
    </cofactor>
</comment>
<dbReference type="GO" id="GO:0016705">
    <property type="term" value="F:oxidoreductase activity, acting on paired donors, with incorporation or reduction of molecular oxygen"/>
    <property type="evidence" value="ECO:0007669"/>
    <property type="project" value="InterPro"/>
</dbReference>
<keyword evidence="4 9" id="KW-0349">Heme</keyword>
<keyword evidence="6 10" id="KW-0560">Oxidoreductase</keyword>
<proteinExistence type="inferred from homology"/>
<feature type="binding site" description="axial binding residue" evidence="9">
    <location>
        <position position="468"/>
    </location>
    <ligand>
        <name>heme</name>
        <dbReference type="ChEBI" id="CHEBI:30413"/>
    </ligand>
    <ligandPart>
        <name>Fe</name>
        <dbReference type="ChEBI" id="CHEBI:18248"/>
    </ligandPart>
</feature>
<dbReference type="InterPro" id="IPR017972">
    <property type="entry name" value="Cyt_P450_CS"/>
</dbReference>
<dbReference type="PANTHER" id="PTHR46300">
    <property type="entry name" value="P450, PUTATIVE (EUROFUNG)-RELATED-RELATED"/>
    <property type="match status" value="1"/>
</dbReference>
<keyword evidence="7 9" id="KW-0408">Iron</keyword>
<organism evidence="11 12">
    <name type="scientific">Dendrothele bispora (strain CBS 962.96)</name>
    <dbReference type="NCBI Taxonomy" id="1314807"/>
    <lineage>
        <taxon>Eukaryota</taxon>
        <taxon>Fungi</taxon>
        <taxon>Dikarya</taxon>
        <taxon>Basidiomycota</taxon>
        <taxon>Agaricomycotina</taxon>
        <taxon>Agaricomycetes</taxon>
        <taxon>Agaricomycetidae</taxon>
        <taxon>Agaricales</taxon>
        <taxon>Agaricales incertae sedis</taxon>
        <taxon>Dendrothele</taxon>
    </lineage>
</organism>
<comment type="similarity">
    <text evidence="3 10">Belongs to the cytochrome P450 family.</text>
</comment>
<evidence type="ECO:0000256" key="5">
    <source>
        <dbReference type="ARBA" id="ARBA00022723"/>
    </source>
</evidence>
<dbReference type="Gene3D" id="1.10.630.10">
    <property type="entry name" value="Cytochrome P450"/>
    <property type="match status" value="1"/>
</dbReference>
<evidence type="ECO:0000256" key="7">
    <source>
        <dbReference type="ARBA" id="ARBA00023004"/>
    </source>
</evidence>
<evidence type="ECO:0000256" key="9">
    <source>
        <dbReference type="PIRSR" id="PIRSR602401-1"/>
    </source>
</evidence>
<gene>
    <name evidence="11" type="ORF">K435DRAFT_726581</name>
</gene>
<comment type="pathway">
    <text evidence="2">Secondary metabolite biosynthesis.</text>
</comment>
<dbReference type="GO" id="GO:0020037">
    <property type="term" value="F:heme binding"/>
    <property type="evidence" value="ECO:0007669"/>
    <property type="project" value="InterPro"/>
</dbReference>
<evidence type="ECO:0000256" key="10">
    <source>
        <dbReference type="RuleBase" id="RU000461"/>
    </source>
</evidence>
<dbReference type="EMBL" id="ML179292">
    <property type="protein sequence ID" value="THU91997.1"/>
    <property type="molecule type" value="Genomic_DNA"/>
</dbReference>
<keyword evidence="5 9" id="KW-0479">Metal-binding</keyword>
<dbReference type="CDD" id="cd11065">
    <property type="entry name" value="CYP64-like"/>
    <property type="match status" value="1"/>
</dbReference>
<dbReference type="Proteomes" id="UP000297245">
    <property type="component" value="Unassembled WGS sequence"/>
</dbReference>
<dbReference type="AlphaFoldDB" id="A0A4S8LRD7"/>